<dbReference type="GO" id="GO:0004555">
    <property type="term" value="F:alpha,alpha-trehalase activity"/>
    <property type="evidence" value="ECO:0007669"/>
    <property type="project" value="UniProtKB-EC"/>
</dbReference>
<feature type="region of interest" description="Disordered" evidence="8">
    <location>
        <begin position="22"/>
        <end position="53"/>
    </location>
</feature>
<dbReference type="Pfam" id="PF01204">
    <property type="entry name" value="Trehalase"/>
    <property type="match status" value="2"/>
</dbReference>
<feature type="compositionally biased region" description="Polar residues" evidence="8">
    <location>
        <begin position="216"/>
        <end position="241"/>
    </location>
</feature>
<dbReference type="InterPro" id="IPR018232">
    <property type="entry name" value="Glyco_hydro_37_CS"/>
</dbReference>
<feature type="region of interest" description="Disordered" evidence="8">
    <location>
        <begin position="103"/>
        <end position="196"/>
    </location>
</feature>
<comment type="similarity">
    <text evidence="2 7">Belongs to the glycosyl hydrolase 37 family.</text>
</comment>
<feature type="compositionally biased region" description="Basic and acidic residues" evidence="8">
    <location>
        <begin position="140"/>
        <end position="173"/>
    </location>
</feature>
<comment type="catalytic activity">
    <reaction evidence="1 7">
        <text>alpha,alpha-trehalose + H2O = alpha-D-glucose + beta-D-glucose</text>
        <dbReference type="Rhea" id="RHEA:32675"/>
        <dbReference type="ChEBI" id="CHEBI:15377"/>
        <dbReference type="ChEBI" id="CHEBI:15903"/>
        <dbReference type="ChEBI" id="CHEBI:16551"/>
        <dbReference type="ChEBI" id="CHEBI:17925"/>
        <dbReference type="EC" id="3.2.1.28"/>
    </reaction>
</comment>
<keyword evidence="5 7" id="KW-0378">Hydrolase</keyword>
<keyword evidence="6 7" id="KW-0326">Glycosidase</keyword>
<dbReference type="PROSITE" id="PS00928">
    <property type="entry name" value="TREHALASE_2"/>
    <property type="match status" value="1"/>
</dbReference>
<evidence type="ECO:0000256" key="3">
    <source>
        <dbReference type="ARBA" id="ARBA00012757"/>
    </source>
</evidence>
<dbReference type="InterPro" id="IPR012341">
    <property type="entry name" value="6hp_glycosidase-like_sf"/>
</dbReference>
<feature type="compositionally biased region" description="Polar residues" evidence="8">
    <location>
        <begin position="103"/>
        <end position="131"/>
    </location>
</feature>
<reference evidence="9" key="1">
    <citation type="submission" date="2017-02" db="UniProtKB">
        <authorList>
            <consortium name="WormBaseParasite"/>
        </authorList>
    </citation>
    <scope>IDENTIFICATION</scope>
</reference>
<dbReference type="GO" id="GO:0005993">
    <property type="term" value="P:trehalose catabolic process"/>
    <property type="evidence" value="ECO:0007669"/>
    <property type="project" value="TreeGrafter"/>
</dbReference>
<dbReference type="AlphaFoldDB" id="A0A0M3K2Y0"/>
<dbReference type="EC" id="3.2.1.28" evidence="3 7"/>
<name>A0A0M3K2Y0_ANISI</name>
<evidence type="ECO:0000256" key="2">
    <source>
        <dbReference type="ARBA" id="ARBA00005615"/>
    </source>
</evidence>
<dbReference type="InterPro" id="IPR001661">
    <property type="entry name" value="Glyco_hydro_37"/>
</dbReference>
<organism evidence="9">
    <name type="scientific">Anisakis simplex</name>
    <name type="common">Herring worm</name>
    <dbReference type="NCBI Taxonomy" id="6269"/>
    <lineage>
        <taxon>Eukaryota</taxon>
        <taxon>Metazoa</taxon>
        <taxon>Ecdysozoa</taxon>
        <taxon>Nematoda</taxon>
        <taxon>Chromadorea</taxon>
        <taxon>Rhabditida</taxon>
        <taxon>Spirurina</taxon>
        <taxon>Ascaridomorpha</taxon>
        <taxon>Ascaridoidea</taxon>
        <taxon>Anisakidae</taxon>
        <taxon>Anisakis</taxon>
        <taxon>Anisakis simplex complex</taxon>
    </lineage>
</organism>
<dbReference type="PRINTS" id="PR00744">
    <property type="entry name" value="GLHYDRLASE37"/>
</dbReference>
<evidence type="ECO:0000256" key="4">
    <source>
        <dbReference type="ARBA" id="ARBA00019905"/>
    </source>
</evidence>
<sequence>LRTTLFIATIFLVRNVQRSRSAPTEAISSDILGQPGTSLHLDNPPPAPIPVPVITILPSSENHRSNEESPLSPSSNAEELSHVPADPILLFHLAEPKSIVSISGSEKNQTAPTQHSQNHSGEPENNQQKSAPATECSGENCDHRSSHHSDEPQAETKQHQEERRDDTHEKLAEPQHSPGAESIQTANAPVRDIVNPVQKPVTAEELRREILLRLPNSPSITNPIGRTSTNLNMNTPMTNANKDAGAHSHPLHQSPLGPNGHQSAAFNEPQIPPLQPSDTDRALNRPSEAVISNPSLELPPGPPILIAAPVSVALAPSLVLPKELTLPVPPAILHPNHTNSRPDSSPPILVLPAQIDLSAPNLDQPMSPIHVPSEPTTNQTLRRPIANEFIQTPATPSYYLLRSAMPRLAKFWLYHTVEELQKSNENDANTRNDNSRKANESGKLEKGDEKEMLLVDPSVQLPSQEDILSDRYESPEFACDIHDSRNAAIYCQGDLLHAVMMMHLFNDSKTFVDKPLKMDPDQIVARFKERFSQSITKDHRDQVIDFVEEHFDVEGNEMEKCDLVDWQEQPQKLMSIDDPALRDFALDVHTVWKKLCRTIKKEVNEQPERFSLLYVPNEFIIPGGRFREFYYWDSYWIVKGLIASGMHETTKRMIENFQHLIERNGFIPNGGRIYYMRRSQPPMFIPMVYEYHMATRDDIFLRKAIDAMERNLGLNSDLEYFFQELEFWKTRRTVQITKNDRNYTVFRYRADSNVPRRVSPDKKRQLWRDIASAAESGWDFSSRWMADRKTMKTTQTSQIAPVDLNAFMCWNMAILAHLHGRIEGVWFDVRVQDGQWEHDAYPSVAAPLFTECYHRLDARMMTDVLDTLERVGYLGFPGGIPTSLVKDTHQQWDYPNGWAPVNHMIVEGLR</sequence>
<evidence type="ECO:0000256" key="6">
    <source>
        <dbReference type="ARBA" id="ARBA00023295"/>
    </source>
</evidence>
<evidence type="ECO:0000313" key="9">
    <source>
        <dbReference type="WBParaSite" id="ASIM_0001530601-mRNA-1"/>
    </source>
</evidence>
<feature type="region of interest" description="Disordered" evidence="8">
    <location>
        <begin position="216"/>
        <end position="282"/>
    </location>
</feature>
<dbReference type="InterPro" id="IPR008928">
    <property type="entry name" value="6-hairpin_glycosidase_sf"/>
</dbReference>
<accession>A0A0M3K2Y0</accession>
<dbReference type="PROSITE" id="PS00927">
    <property type="entry name" value="TREHALASE_1"/>
    <property type="match status" value="1"/>
</dbReference>
<evidence type="ECO:0000256" key="8">
    <source>
        <dbReference type="SAM" id="MobiDB-lite"/>
    </source>
</evidence>
<dbReference type="PANTHER" id="PTHR23403:SF1">
    <property type="entry name" value="TREHALASE"/>
    <property type="match status" value="1"/>
</dbReference>
<dbReference type="Gene3D" id="1.50.10.10">
    <property type="match status" value="2"/>
</dbReference>
<protein>
    <recommendedName>
        <fullName evidence="4 7">Trehalase</fullName>
        <ecNumber evidence="3 7">3.2.1.28</ecNumber>
    </recommendedName>
    <alternativeName>
        <fullName evidence="7">Alpha-trehalose glucohydrolase</fullName>
    </alternativeName>
</protein>
<evidence type="ECO:0000256" key="7">
    <source>
        <dbReference type="RuleBase" id="RU361180"/>
    </source>
</evidence>
<dbReference type="WBParaSite" id="ASIM_0001530601-mRNA-1">
    <property type="protein sequence ID" value="ASIM_0001530601-mRNA-1"/>
    <property type="gene ID" value="ASIM_0001530601"/>
</dbReference>
<evidence type="ECO:0000256" key="1">
    <source>
        <dbReference type="ARBA" id="ARBA00001576"/>
    </source>
</evidence>
<dbReference type="PANTHER" id="PTHR23403">
    <property type="entry name" value="TREHALASE"/>
    <property type="match status" value="1"/>
</dbReference>
<dbReference type="SUPFAM" id="SSF48208">
    <property type="entry name" value="Six-hairpin glycosidases"/>
    <property type="match status" value="1"/>
</dbReference>
<evidence type="ECO:0000256" key="5">
    <source>
        <dbReference type="ARBA" id="ARBA00022801"/>
    </source>
</evidence>
<feature type="region of interest" description="Disordered" evidence="8">
    <location>
        <begin position="424"/>
        <end position="448"/>
    </location>
</feature>
<proteinExistence type="inferred from homology"/>